<protein>
    <submittedName>
        <fullName evidence="4">Acetyltransferase (GNAT) family protein</fullName>
    </submittedName>
</protein>
<dbReference type="PROSITE" id="PS51186">
    <property type="entry name" value="GNAT"/>
    <property type="match status" value="1"/>
</dbReference>
<keyword evidence="2" id="KW-0012">Acyltransferase</keyword>
<name>A0A495D1H4_9PROT</name>
<reference evidence="4 5" key="1">
    <citation type="submission" date="2018-10" db="EMBL/GenBank/DDBJ databases">
        <title>Genomic Encyclopedia of Type Strains, Phase IV (KMG-IV): sequencing the most valuable type-strain genomes for metagenomic binning, comparative biology and taxonomic classification.</title>
        <authorList>
            <person name="Goeker M."/>
        </authorList>
    </citation>
    <scope>NUCLEOTIDE SEQUENCE [LARGE SCALE GENOMIC DNA]</scope>
    <source>
        <strain evidence="4 5">DSM 4734</strain>
    </source>
</reference>
<dbReference type="GO" id="GO:0016747">
    <property type="term" value="F:acyltransferase activity, transferring groups other than amino-acyl groups"/>
    <property type="evidence" value="ECO:0007669"/>
    <property type="project" value="InterPro"/>
</dbReference>
<organism evidence="4 5">
    <name type="scientific">Maricaulis maris</name>
    <dbReference type="NCBI Taxonomy" id="74318"/>
    <lineage>
        <taxon>Bacteria</taxon>
        <taxon>Pseudomonadati</taxon>
        <taxon>Pseudomonadota</taxon>
        <taxon>Alphaproteobacteria</taxon>
        <taxon>Maricaulales</taxon>
        <taxon>Maricaulaceae</taxon>
        <taxon>Maricaulis</taxon>
    </lineage>
</organism>
<evidence type="ECO:0000313" key="5">
    <source>
        <dbReference type="Proteomes" id="UP000273675"/>
    </source>
</evidence>
<accession>A0A495D1H4</accession>
<dbReference type="OrthoDB" id="3389160at2"/>
<sequence>MTLDLRIEALDAVEIDALRSEFSALLTDCVEAGASIGFMSPLLAGRAEEFWRGVAEAVARGDRILWTVRDTSTGTLLGTVQLIIGLPDNQPHRGDVAKLMVSPQARRRGVADALMAALEAHARNTGLRTLVLDTVTGSPADALYRKRGWVEVGAVPDYALLPDGSPCSTTFFYKTL</sequence>
<dbReference type="PANTHER" id="PTHR43877">
    <property type="entry name" value="AMINOALKYLPHOSPHONATE N-ACETYLTRANSFERASE-RELATED-RELATED"/>
    <property type="match status" value="1"/>
</dbReference>
<dbReference type="Proteomes" id="UP000273675">
    <property type="component" value="Unassembled WGS sequence"/>
</dbReference>
<dbReference type="AlphaFoldDB" id="A0A495D1H4"/>
<keyword evidence="1 4" id="KW-0808">Transferase</keyword>
<evidence type="ECO:0000313" key="4">
    <source>
        <dbReference type="EMBL" id="RKQ95346.1"/>
    </source>
</evidence>
<dbReference type="SUPFAM" id="SSF55729">
    <property type="entry name" value="Acyl-CoA N-acyltransferases (Nat)"/>
    <property type="match status" value="1"/>
</dbReference>
<dbReference type="CDD" id="cd04301">
    <property type="entry name" value="NAT_SF"/>
    <property type="match status" value="1"/>
</dbReference>
<dbReference type="InterPro" id="IPR050832">
    <property type="entry name" value="Bact_Acetyltransf"/>
</dbReference>
<evidence type="ECO:0000256" key="2">
    <source>
        <dbReference type="ARBA" id="ARBA00023315"/>
    </source>
</evidence>
<dbReference type="RefSeq" id="WP_121212318.1">
    <property type="nucleotide sequence ID" value="NZ_RBIM01000007.1"/>
</dbReference>
<evidence type="ECO:0000259" key="3">
    <source>
        <dbReference type="PROSITE" id="PS51186"/>
    </source>
</evidence>
<gene>
    <name evidence="4" type="ORF">C7435_3040</name>
</gene>
<feature type="domain" description="N-acetyltransferase" evidence="3">
    <location>
        <begin position="5"/>
        <end position="176"/>
    </location>
</feature>
<dbReference type="InterPro" id="IPR000182">
    <property type="entry name" value="GNAT_dom"/>
</dbReference>
<comment type="caution">
    <text evidence="4">The sequence shown here is derived from an EMBL/GenBank/DDBJ whole genome shotgun (WGS) entry which is preliminary data.</text>
</comment>
<dbReference type="InterPro" id="IPR016181">
    <property type="entry name" value="Acyl_CoA_acyltransferase"/>
</dbReference>
<dbReference type="EMBL" id="RBIM01000007">
    <property type="protein sequence ID" value="RKQ95346.1"/>
    <property type="molecule type" value="Genomic_DNA"/>
</dbReference>
<evidence type="ECO:0000256" key="1">
    <source>
        <dbReference type="ARBA" id="ARBA00022679"/>
    </source>
</evidence>
<proteinExistence type="predicted"/>
<dbReference type="Pfam" id="PF00583">
    <property type="entry name" value="Acetyltransf_1"/>
    <property type="match status" value="1"/>
</dbReference>
<dbReference type="PANTHER" id="PTHR43877:SF2">
    <property type="entry name" value="AMINOALKYLPHOSPHONATE N-ACETYLTRANSFERASE-RELATED"/>
    <property type="match status" value="1"/>
</dbReference>
<dbReference type="Gene3D" id="3.40.630.30">
    <property type="match status" value="1"/>
</dbReference>